<feature type="region of interest" description="Disordered" evidence="3">
    <location>
        <begin position="1"/>
        <end position="81"/>
    </location>
</feature>
<evidence type="ECO:0000313" key="4">
    <source>
        <dbReference type="EMBL" id="KAF0979240.1"/>
    </source>
</evidence>
<dbReference type="InterPro" id="IPR011990">
    <property type="entry name" value="TPR-like_helical_dom_sf"/>
</dbReference>
<protein>
    <submittedName>
        <fullName evidence="4">Uncharacterized protein</fullName>
    </submittedName>
</protein>
<sequence length="1838" mass="210122">MSDSSMDSVWEEANSQRTMMDTTHEDVGQVNALSEHTIGSEQLPVAVKNHDDDEEEDINDDDEEDNDEELMDDDEADDMEDDFLNDDEEDIIIQQDENISTIEESNVVDDRSVLPTKYGSDLNTENNDNTSTQQEDEDTTILTTTNDDLIEENQNEDEPTLETTETTTNTTRNENTCTISSANQSSFSALISAFLKGKQNILAEKEESLAKNIYSTALNFHSKGDFNTAIDYYNRLLNREFIVNAVSERVDEESSYFDIKSNIFLYLKYLALKNLGSAFMSIKKFLEASICLAKALKIDASDASLWYDYAVASIMINDLSTARLALEQTLIINPNHHLATMHLLELIYIIGDVEECNILSKQVLKYDPHNKTAQFIHYESNPNPFNLMFLPKSPLNDLTRKWAMFACPDVEQESPKLYRITLQEADWTNILTRICSLYSNLLKQGQLDSIVKIVVERPSQIIDESEASPLTAEGESSQNGKRKRSFVAKMQTPSKSSKQMSGPAQVNSQKKDTTYKNEKLEDSIITCDELPNNNLLLILKDVTVQPILEVMQLLIEKLTCDYWMYKWPEAVIKGVCFSAFSLMKHKIELSFECILCVAEILCGSYEKDTNTEINLSKARRLFSNLESKLLSSRHVLQITPTNIIRLLWVRGVIDQYMGNSPSSKKWLDQCLMHFQEISSQEILLPNCSKNNKINQDSINRKLNEMSFNKKVDLMSKLIAQHQYNQALSNISRDFLISLPSGARSTVRELMYKSLKHVDSLEIISKETLLHMLHFLLADITKQTIENINLKPFKALLPKLVKKVSSMEDVLPDIAGIIAMKVLIILEAEFLVAKKDESELLNMTYLLELFYYLAPFQNNTKRKEYLQFIRKRIILDMKKRIKSFLVFLLKEFHNLRKQLPEKSSDKNDLLREVSYSIYYLYGKFIPITDNDVAPKAAPFQSTQDAIEKDKDTCLLLYQAIKEFLESRLEKTNKLRKQIPEILVIIYNTINMLPEEAQSAQQEIRSIIDDKTIDLDKSITIPTVPLNDDVKDMYENCFYYLYLYKSKGISTDNIFEEDSEEYSDFVYLLRKAVCCKPMDLSYWEALAEKYWKVLQLMFAVADSPSHHDNFLFKKAIERGKIGLPEAVTSFKSDLESILFKYLHCLQVCLQLASKNEDLYSIHFKLGQVLFEMLDCPELPKEQVNEQMDGEVNGQLALLRLQSKSYFANHCFQYLESASKIDKRDLSQIYFLMARIREKFDAPSSEYLPLFISALKATPFKNPRMENIYFYYVLSLLKTLIADQNTTIDEKYLYTVEVDTLSITTTLDIKCPIINNLPINNPSVNLKIWTTLLSGVYDVLKLFPSSFRYGYLIAKMLESERGPWASKKAAEEVLSSIITKKENKQMPPTIEFNSKYEFAPTIEKRHQREWKATTLSFFLTILAYNRNIEYLLYIIYWLKHNLLERDKHLFSLYPEVLYCAGKTLISIHTEQPSQDLITYAIPIYCYILELTNKDQQQQQQQQLVNVQKAVKTLLEKYPKTKDIMSSKHAEKKLREFYEKEYLVDLVKFKKLEKKDVKESKPEKKKKKSKDKDKTEDKTKNKEHAKDHSKDEKKKEGKKKDTTEKKTSEKKEKSEKKKSEASKSSSTATTTATTSTTSDQLQFHMMETPKKKKKQDGSSTTTSSSSGSTNNSLIMSTPPSKSQSTNNNNTTPPGGKGFVFHHYQPQAQLPTTQKHTSPSSKKSSPASLKSLLETPFSTNIFFPSAQPQATRSVVASSSNTSGESRTFISIDDVSTSSSTVGSNNGGGGGSSGNMSESKSHLSQILSPVSFRKSNLQSSSNAQRKEETTTEEVIVVISDSDSD</sequence>
<feature type="region of interest" description="Disordered" evidence="3">
    <location>
        <begin position="1553"/>
        <end position="1726"/>
    </location>
</feature>
<dbReference type="GeneID" id="68108801"/>
<dbReference type="VEuPathDB" id="AmoebaDB:NfTy_053920"/>
<comment type="caution">
    <text evidence="4">The sequence shown here is derived from an EMBL/GenBank/DDBJ whole genome shotgun (WGS) entry which is preliminary data.</text>
</comment>
<feature type="region of interest" description="Disordered" evidence="3">
    <location>
        <begin position="1739"/>
        <end position="1838"/>
    </location>
</feature>
<dbReference type="RefSeq" id="XP_044563953.1">
    <property type="nucleotide sequence ID" value="XM_044704683.1"/>
</dbReference>
<feature type="compositionally biased region" description="Polar residues" evidence="3">
    <location>
        <begin position="1"/>
        <end position="21"/>
    </location>
</feature>
<evidence type="ECO:0000256" key="1">
    <source>
        <dbReference type="ARBA" id="ARBA00004123"/>
    </source>
</evidence>
<evidence type="ECO:0000313" key="5">
    <source>
        <dbReference type="Proteomes" id="UP000444721"/>
    </source>
</evidence>
<feature type="compositionally biased region" description="Polar residues" evidence="3">
    <location>
        <begin position="1701"/>
        <end position="1712"/>
    </location>
</feature>
<feature type="compositionally biased region" description="Polar residues" evidence="3">
    <location>
        <begin position="121"/>
        <end position="131"/>
    </location>
</feature>
<dbReference type="GO" id="GO:0006325">
    <property type="term" value="P:chromatin organization"/>
    <property type="evidence" value="ECO:0007669"/>
    <property type="project" value="InterPro"/>
</dbReference>
<feature type="compositionally biased region" description="Low complexity" evidence="3">
    <location>
        <begin position="1769"/>
        <end position="1778"/>
    </location>
</feature>
<gene>
    <name evidence="4" type="ORF">FDP41_001583</name>
</gene>
<feature type="compositionally biased region" description="Low complexity" evidence="3">
    <location>
        <begin position="1618"/>
        <end position="1635"/>
    </location>
</feature>
<accession>A0A6A5C067</accession>
<comment type="subcellular location">
    <subcellularLocation>
        <location evidence="1">Nucleus</location>
    </subcellularLocation>
</comment>
<dbReference type="InterPro" id="IPR033053">
    <property type="entry name" value="Hir3/CABIN1"/>
</dbReference>
<feature type="region of interest" description="Disordered" evidence="3">
    <location>
        <begin position="95"/>
        <end position="173"/>
    </location>
</feature>
<feature type="compositionally biased region" description="Low complexity" evidence="3">
    <location>
        <begin position="1713"/>
        <end position="1726"/>
    </location>
</feature>
<dbReference type="VEuPathDB" id="AmoebaDB:FDP41_001583"/>
<evidence type="ECO:0000256" key="2">
    <source>
        <dbReference type="ARBA" id="ARBA00023242"/>
    </source>
</evidence>
<dbReference type="VEuPathDB" id="AmoebaDB:NF0075230"/>
<reference evidence="4 5" key="1">
    <citation type="journal article" date="2019" name="Sci. Rep.">
        <title>Nanopore sequencing improves the draft genome of the human pathogenic amoeba Naegleria fowleri.</title>
        <authorList>
            <person name="Liechti N."/>
            <person name="Schurch N."/>
            <person name="Bruggmann R."/>
            <person name="Wittwer M."/>
        </authorList>
    </citation>
    <scope>NUCLEOTIDE SEQUENCE [LARGE SCALE GENOMIC DNA]</scope>
    <source>
        <strain evidence="4 5">ATCC 30894</strain>
    </source>
</reference>
<feature type="compositionally biased region" description="Acidic residues" evidence="3">
    <location>
        <begin position="52"/>
        <end position="81"/>
    </location>
</feature>
<keyword evidence="5" id="KW-1185">Reference proteome</keyword>
<feature type="compositionally biased region" description="Polar residues" evidence="3">
    <location>
        <begin position="31"/>
        <end position="40"/>
    </location>
</feature>
<name>A0A6A5C067_NAEFO</name>
<dbReference type="InterPro" id="IPR019734">
    <property type="entry name" value="TPR_rpt"/>
</dbReference>
<dbReference type="SUPFAM" id="SSF48452">
    <property type="entry name" value="TPR-like"/>
    <property type="match status" value="1"/>
</dbReference>
<dbReference type="OrthoDB" id="77564at2759"/>
<dbReference type="GO" id="GO:0005634">
    <property type="term" value="C:nucleus"/>
    <property type="evidence" value="ECO:0007669"/>
    <property type="project" value="UniProtKB-SubCell"/>
</dbReference>
<keyword evidence="2" id="KW-0539">Nucleus</keyword>
<feature type="compositionally biased region" description="Polar residues" evidence="3">
    <location>
        <begin position="1789"/>
        <end position="1817"/>
    </location>
</feature>
<dbReference type="Proteomes" id="UP000444721">
    <property type="component" value="Unassembled WGS sequence"/>
</dbReference>
<organism evidence="4 5">
    <name type="scientific">Naegleria fowleri</name>
    <name type="common">Brain eating amoeba</name>
    <dbReference type="NCBI Taxonomy" id="5763"/>
    <lineage>
        <taxon>Eukaryota</taxon>
        <taxon>Discoba</taxon>
        <taxon>Heterolobosea</taxon>
        <taxon>Tetramitia</taxon>
        <taxon>Eutetramitia</taxon>
        <taxon>Vahlkampfiidae</taxon>
        <taxon>Naegleria</taxon>
    </lineage>
</organism>
<proteinExistence type="predicted"/>
<feature type="compositionally biased region" description="Polar residues" evidence="3">
    <location>
        <begin position="1739"/>
        <end position="1763"/>
    </location>
</feature>
<evidence type="ECO:0000256" key="3">
    <source>
        <dbReference type="SAM" id="MobiDB-lite"/>
    </source>
</evidence>
<dbReference type="PANTHER" id="PTHR15502">
    <property type="entry name" value="CALCINEURIN-BINDING PROTEIN CABIN 1-RELATED"/>
    <property type="match status" value="1"/>
</dbReference>
<dbReference type="Gene3D" id="1.25.40.10">
    <property type="entry name" value="Tetratricopeptide repeat domain"/>
    <property type="match status" value="1"/>
</dbReference>
<feature type="compositionally biased region" description="Polar residues" evidence="3">
    <location>
        <begin position="491"/>
        <end position="508"/>
    </location>
</feature>
<feature type="compositionally biased region" description="Low complexity" evidence="3">
    <location>
        <begin position="161"/>
        <end position="173"/>
    </location>
</feature>
<dbReference type="GO" id="GO:0031491">
    <property type="term" value="F:nucleosome binding"/>
    <property type="evidence" value="ECO:0007669"/>
    <property type="project" value="TreeGrafter"/>
</dbReference>
<dbReference type="VEuPathDB" id="AmoebaDB:NF0075220"/>
<feature type="compositionally biased region" description="Low complexity" evidence="3">
    <location>
        <begin position="1653"/>
        <end position="1689"/>
    </location>
</feature>
<feature type="compositionally biased region" description="Basic and acidic residues" evidence="3">
    <location>
        <begin position="1566"/>
        <end position="1617"/>
    </location>
</feature>
<dbReference type="EMBL" id="VFQX01000027">
    <property type="protein sequence ID" value="KAF0979240.1"/>
    <property type="molecule type" value="Genomic_DNA"/>
</dbReference>
<feature type="compositionally biased region" description="Acidic residues" evidence="3">
    <location>
        <begin position="148"/>
        <end position="160"/>
    </location>
</feature>
<dbReference type="PANTHER" id="PTHR15502:SF7">
    <property type="entry name" value="CALCINEURIN-BINDING PROTEIN CABIN-1"/>
    <property type="match status" value="1"/>
</dbReference>
<dbReference type="SMART" id="SM00028">
    <property type="entry name" value="TPR"/>
    <property type="match status" value="2"/>
</dbReference>
<feature type="region of interest" description="Disordered" evidence="3">
    <location>
        <begin position="465"/>
        <end position="514"/>
    </location>
</feature>